<gene>
    <name evidence="1" type="ORF">ACFQBM_21665</name>
</gene>
<keyword evidence="2" id="KW-1185">Reference proteome</keyword>
<comment type="caution">
    <text evidence="1">The sequence shown here is derived from an EMBL/GenBank/DDBJ whole genome shotgun (WGS) entry which is preliminary data.</text>
</comment>
<evidence type="ECO:0000313" key="2">
    <source>
        <dbReference type="Proteomes" id="UP001596425"/>
    </source>
</evidence>
<sequence length="104" mass="11733">MIHDSLFGETEIPPFISETITPLGIDILDEESTIELVLPPSFIIDQHPRLQTNPQKFQALRKFFLLDLGSIYSKSKDLLSTILGTTAEKGIALSVRPWYMARIC</sequence>
<protein>
    <submittedName>
        <fullName evidence="1">Uncharacterized protein</fullName>
    </submittedName>
</protein>
<dbReference type="RefSeq" id="WP_377516726.1">
    <property type="nucleotide sequence ID" value="NZ_JBHSVR010000007.1"/>
</dbReference>
<dbReference type="EMBL" id="JBHSVR010000007">
    <property type="protein sequence ID" value="MFC6635878.1"/>
    <property type="molecule type" value="Genomic_DNA"/>
</dbReference>
<accession>A0ABW1YVE6</accession>
<evidence type="ECO:0000313" key="1">
    <source>
        <dbReference type="EMBL" id="MFC6635878.1"/>
    </source>
</evidence>
<organism evidence="1 2">
    <name type="scientific">Microbulbifer taiwanensis</name>
    <dbReference type="NCBI Taxonomy" id="986746"/>
    <lineage>
        <taxon>Bacteria</taxon>
        <taxon>Pseudomonadati</taxon>
        <taxon>Pseudomonadota</taxon>
        <taxon>Gammaproteobacteria</taxon>
        <taxon>Cellvibrionales</taxon>
        <taxon>Microbulbiferaceae</taxon>
        <taxon>Microbulbifer</taxon>
    </lineage>
</organism>
<proteinExistence type="predicted"/>
<reference evidence="2" key="1">
    <citation type="journal article" date="2019" name="Int. J. Syst. Evol. Microbiol.">
        <title>The Global Catalogue of Microorganisms (GCM) 10K type strain sequencing project: providing services to taxonomists for standard genome sequencing and annotation.</title>
        <authorList>
            <consortium name="The Broad Institute Genomics Platform"/>
            <consortium name="The Broad Institute Genome Sequencing Center for Infectious Disease"/>
            <person name="Wu L."/>
            <person name="Ma J."/>
        </authorList>
    </citation>
    <scope>NUCLEOTIDE SEQUENCE [LARGE SCALE GENOMIC DNA]</scope>
    <source>
        <strain evidence="2">CGMCC 1.13718</strain>
    </source>
</reference>
<dbReference type="Proteomes" id="UP001596425">
    <property type="component" value="Unassembled WGS sequence"/>
</dbReference>
<name>A0ABW1YVE6_9GAMM</name>